<evidence type="ECO:0000256" key="3">
    <source>
        <dbReference type="ARBA" id="ARBA00022917"/>
    </source>
</evidence>
<evidence type="ECO:0000256" key="4">
    <source>
        <dbReference type="ARBA" id="ARBA00023134"/>
    </source>
</evidence>
<dbReference type="EMBL" id="FQVO01000003">
    <property type="protein sequence ID" value="SHE73421.1"/>
    <property type="molecule type" value="Genomic_DNA"/>
</dbReference>
<dbReference type="Pfam" id="PF03143">
    <property type="entry name" value="GTP_EFTU_D3"/>
    <property type="match status" value="1"/>
</dbReference>
<dbReference type="InterPro" id="IPR004160">
    <property type="entry name" value="Transl_elong_EFTu/EF1A_C"/>
</dbReference>
<dbReference type="STRING" id="1302685.SAMN05444408_103333"/>
<evidence type="ECO:0000313" key="6">
    <source>
        <dbReference type="EMBL" id="SHE73421.1"/>
    </source>
</evidence>
<keyword evidence="4" id="KW-0342">GTP-binding</keyword>
<reference evidence="7" key="1">
    <citation type="submission" date="2016-11" db="EMBL/GenBank/DDBJ databases">
        <authorList>
            <person name="Varghese N."/>
            <person name="Submissions S."/>
        </authorList>
    </citation>
    <scope>NUCLEOTIDE SEQUENCE [LARGE SCALE GENOMIC DNA]</scope>
    <source>
        <strain evidence="7">DSM 26898</strain>
    </source>
</reference>
<dbReference type="InterPro" id="IPR009001">
    <property type="entry name" value="Transl_elong_EF1A/Init_IF2_C"/>
</dbReference>
<dbReference type="Gene3D" id="2.40.30.10">
    <property type="entry name" value="Translation factors"/>
    <property type="match status" value="1"/>
</dbReference>
<proteinExistence type="predicted"/>
<dbReference type="GO" id="GO:0005525">
    <property type="term" value="F:GTP binding"/>
    <property type="evidence" value="ECO:0007669"/>
    <property type="project" value="UniProtKB-KW"/>
</dbReference>
<gene>
    <name evidence="6" type="ORF">SAMN05444408_103333</name>
</gene>
<dbReference type="Proteomes" id="UP000184236">
    <property type="component" value="Unassembled WGS sequence"/>
</dbReference>
<keyword evidence="2" id="KW-0251">Elongation factor</keyword>
<dbReference type="RefSeq" id="WP_072883982.1">
    <property type="nucleotide sequence ID" value="NZ_FQVO01000003.1"/>
</dbReference>
<name>A0A1M4VWN9_9FLAO</name>
<accession>A0A1M4VWN9</accession>
<feature type="domain" description="Translation elongation factor EFTu/EF1A C-terminal" evidence="5">
    <location>
        <begin position="7"/>
        <end position="99"/>
    </location>
</feature>
<dbReference type="AlphaFoldDB" id="A0A1M4VWN9"/>
<organism evidence="6 7">
    <name type="scientific">Chryseobacterium takakiae</name>
    <dbReference type="NCBI Taxonomy" id="1302685"/>
    <lineage>
        <taxon>Bacteria</taxon>
        <taxon>Pseudomonadati</taxon>
        <taxon>Bacteroidota</taxon>
        <taxon>Flavobacteriia</taxon>
        <taxon>Flavobacteriales</taxon>
        <taxon>Weeksellaceae</taxon>
        <taxon>Chryseobacterium group</taxon>
        <taxon>Chryseobacterium</taxon>
    </lineage>
</organism>
<evidence type="ECO:0000256" key="2">
    <source>
        <dbReference type="ARBA" id="ARBA00022768"/>
    </source>
</evidence>
<protein>
    <recommendedName>
        <fullName evidence="5">Translation elongation factor EFTu/EF1A C-terminal domain-containing protein</fullName>
    </recommendedName>
</protein>
<keyword evidence="7" id="KW-1185">Reference proteome</keyword>
<dbReference type="OrthoDB" id="292264at2"/>
<sequence length="110" mass="12683">MKDDFDFIAYLKYQTYDEGGRMTPVQSGYRPQVRFDFEKSTSSGRQVFINKECVFPGEEVEAEITLMSPHLFKNKLYEGVKFEFLEGAKIIGVGEILKIKNETLKNNILS</sequence>
<keyword evidence="1" id="KW-0547">Nucleotide-binding</keyword>
<evidence type="ECO:0000256" key="1">
    <source>
        <dbReference type="ARBA" id="ARBA00022741"/>
    </source>
</evidence>
<evidence type="ECO:0000313" key="7">
    <source>
        <dbReference type="Proteomes" id="UP000184236"/>
    </source>
</evidence>
<dbReference type="SUPFAM" id="SSF50465">
    <property type="entry name" value="EF-Tu/eEF-1alpha/eIF2-gamma C-terminal domain"/>
    <property type="match status" value="1"/>
</dbReference>
<evidence type="ECO:0000259" key="5">
    <source>
        <dbReference type="Pfam" id="PF03143"/>
    </source>
</evidence>
<dbReference type="GO" id="GO:0003746">
    <property type="term" value="F:translation elongation factor activity"/>
    <property type="evidence" value="ECO:0007669"/>
    <property type="project" value="UniProtKB-KW"/>
</dbReference>
<keyword evidence="3" id="KW-0648">Protein biosynthesis</keyword>